<sequence>MEINNSFYRLPKPETVDGWRDQAPPGFCYAVKANRYLTQALKLTHCEEPMERMMASFRHFGPTLGPILYQLPPSLTFNPDRLDSFLKLQPPDIVPVFEFRHSSWYEDATFDLLDRDGASFCVHDMPGSASPRIATGRAAYVRFHGGKGKYWGRYAEDDLREWAGWMNDQARQGRAVWAFFNNDINADAIHDAQALKAMAS</sequence>
<name>A0ABT0DY52_9SPHN</name>
<evidence type="ECO:0000313" key="1">
    <source>
        <dbReference type="EMBL" id="MCK0532039.1"/>
    </source>
</evidence>
<dbReference type="InterPro" id="IPR036520">
    <property type="entry name" value="UPF0759_sf"/>
</dbReference>
<dbReference type="InterPro" id="IPR002763">
    <property type="entry name" value="DUF72"/>
</dbReference>
<proteinExistence type="predicted"/>
<keyword evidence="2" id="KW-1185">Reference proteome</keyword>
<dbReference type="Proteomes" id="UP001203512">
    <property type="component" value="Unassembled WGS sequence"/>
</dbReference>
<dbReference type="PANTHER" id="PTHR30348">
    <property type="entry name" value="UNCHARACTERIZED PROTEIN YECE"/>
    <property type="match status" value="1"/>
</dbReference>
<evidence type="ECO:0000313" key="2">
    <source>
        <dbReference type="Proteomes" id="UP001203512"/>
    </source>
</evidence>
<accession>A0ABT0DY52</accession>
<dbReference type="SUPFAM" id="SSF117396">
    <property type="entry name" value="TM1631-like"/>
    <property type="match status" value="1"/>
</dbReference>
<dbReference type="PANTHER" id="PTHR30348:SF4">
    <property type="entry name" value="DUF72 DOMAIN-CONTAINING PROTEIN"/>
    <property type="match status" value="1"/>
</dbReference>
<organism evidence="1 2">
    <name type="scientific">Sphingobium agri</name>
    <dbReference type="NCBI Taxonomy" id="2933566"/>
    <lineage>
        <taxon>Bacteria</taxon>
        <taxon>Pseudomonadati</taxon>
        <taxon>Pseudomonadota</taxon>
        <taxon>Alphaproteobacteria</taxon>
        <taxon>Sphingomonadales</taxon>
        <taxon>Sphingomonadaceae</taxon>
        <taxon>Sphingobium</taxon>
    </lineage>
</organism>
<reference evidence="1 2" key="1">
    <citation type="submission" date="2022-04" db="EMBL/GenBank/DDBJ databases">
        <authorList>
            <person name="Huq M.A."/>
        </authorList>
    </citation>
    <scope>NUCLEOTIDE SEQUENCE [LARGE SCALE GENOMIC DNA]</scope>
    <source>
        <strain evidence="1 2">MAH-33</strain>
    </source>
</reference>
<gene>
    <name evidence="1" type="ORF">MU848_10650</name>
</gene>
<protein>
    <submittedName>
        <fullName evidence="1">DUF72 domain-containing protein</fullName>
    </submittedName>
</protein>
<comment type="caution">
    <text evidence="1">The sequence shown here is derived from an EMBL/GenBank/DDBJ whole genome shotgun (WGS) entry which is preliminary data.</text>
</comment>
<dbReference type="EMBL" id="JALKHS010000007">
    <property type="protein sequence ID" value="MCK0532039.1"/>
    <property type="molecule type" value="Genomic_DNA"/>
</dbReference>
<dbReference type="Pfam" id="PF01904">
    <property type="entry name" value="DUF72"/>
    <property type="match status" value="1"/>
</dbReference>
<dbReference type="Gene3D" id="3.20.20.410">
    <property type="entry name" value="Protein of unknown function UPF0759"/>
    <property type="match status" value="1"/>
</dbReference>